<gene>
    <name evidence="1" type="ORF">FA14DRAFT_31848</name>
</gene>
<evidence type="ECO:0008006" key="3">
    <source>
        <dbReference type="Google" id="ProtNLM"/>
    </source>
</evidence>
<dbReference type="SUPFAM" id="SSF51735">
    <property type="entry name" value="NAD(P)-binding Rossmann-fold domains"/>
    <property type="match status" value="1"/>
</dbReference>
<dbReference type="InParanoid" id="A0A316VAU6"/>
<evidence type="ECO:0000313" key="1">
    <source>
        <dbReference type="EMBL" id="PWN34580.1"/>
    </source>
</evidence>
<sequence>MSSSVATQNSSVRRIAIFGSTQGCGLASLVTMIKRNSPEGSPIEVHALVRNEQKVIDALSREGIDADALINAPVNATTRLVIFKGDAMEKASIQSFFQSVINNGPLNNVISSIGAYPVVKWYKPFAPVQFAPGMEDICSKTMQFIVDALEQVVAPQQPDGKVPALIVVASNGIGKSTHDALPMLLKPMYGNFLKYPHMDKEKMERFLHTSYGIQSSDFNPIPSAEKSKEHPALVKERLIVVRPSLLTSGAAKSSVRSSAKTLPSAYTVSRKDVGNFIAGDCLHLTDRVSETPVEGGNGYVVSY</sequence>
<proteinExistence type="predicted"/>
<name>A0A316VAU6_9BASI</name>
<dbReference type="PANTHER" id="PTHR15020:SF50">
    <property type="entry name" value="UPF0659 PROTEIN YMR090W"/>
    <property type="match status" value="1"/>
</dbReference>
<dbReference type="STRING" id="1280837.A0A316VAU6"/>
<dbReference type="EMBL" id="KZ819603">
    <property type="protein sequence ID" value="PWN34580.1"/>
    <property type="molecule type" value="Genomic_DNA"/>
</dbReference>
<dbReference type="AlphaFoldDB" id="A0A316VAU6"/>
<dbReference type="InterPro" id="IPR036291">
    <property type="entry name" value="NAD(P)-bd_dom_sf"/>
</dbReference>
<reference evidence="1 2" key="1">
    <citation type="journal article" date="2018" name="Mol. Biol. Evol.">
        <title>Broad Genomic Sampling Reveals a Smut Pathogenic Ancestry of the Fungal Clade Ustilaginomycotina.</title>
        <authorList>
            <person name="Kijpornyongpan T."/>
            <person name="Mondo S.J."/>
            <person name="Barry K."/>
            <person name="Sandor L."/>
            <person name="Lee J."/>
            <person name="Lipzen A."/>
            <person name="Pangilinan J."/>
            <person name="LaButti K."/>
            <person name="Hainaut M."/>
            <person name="Henrissat B."/>
            <person name="Grigoriev I.V."/>
            <person name="Spatafora J.W."/>
            <person name="Aime M.C."/>
        </authorList>
    </citation>
    <scope>NUCLEOTIDE SEQUENCE [LARGE SCALE GENOMIC DNA]</scope>
    <source>
        <strain evidence="1 2">MCA 3882</strain>
    </source>
</reference>
<dbReference type="OrthoDB" id="63935at2759"/>
<protein>
    <recommendedName>
        <fullName evidence="3">NAD(P)-binding domain-containing protein</fullName>
    </recommendedName>
</protein>
<keyword evidence="2" id="KW-1185">Reference proteome</keyword>
<accession>A0A316VAU6</accession>
<dbReference type="Gene3D" id="3.40.50.720">
    <property type="entry name" value="NAD(P)-binding Rossmann-like Domain"/>
    <property type="match status" value="1"/>
</dbReference>
<dbReference type="Proteomes" id="UP000245771">
    <property type="component" value="Unassembled WGS sequence"/>
</dbReference>
<evidence type="ECO:0000313" key="2">
    <source>
        <dbReference type="Proteomes" id="UP000245771"/>
    </source>
</evidence>
<dbReference type="GeneID" id="37023961"/>
<dbReference type="PANTHER" id="PTHR15020">
    <property type="entry name" value="FLAVIN REDUCTASE-RELATED"/>
    <property type="match status" value="1"/>
</dbReference>
<organism evidence="1 2">
    <name type="scientific">Meira miltonrushii</name>
    <dbReference type="NCBI Taxonomy" id="1280837"/>
    <lineage>
        <taxon>Eukaryota</taxon>
        <taxon>Fungi</taxon>
        <taxon>Dikarya</taxon>
        <taxon>Basidiomycota</taxon>
        <taxon>Ustilaginomycotina</taxon>
        <taxon>Exobasidiomycetes</taxon>
        <taxon>Exobasidiales</taxon>
        <taxon>Brachybasidiaceae</taxon>
        <taxon>Meira</taxon>
    </lineage>
</organism>
<dbReference type="RefSeq" id="XP_025354882.1">
    <property type="nucleotide sequence ID" value="XM_025502180.1"/>
</dbReference>